<feature type="transmembrane region" description="Helical" evidence="1">
    <location>
        <begin position="21"/>
        <end position="41"/>
    </location>
</feature>
<feature type="transmembrane region" description="Helical" evidence="1">
    <location>
        <begin position="67"/>
        <end position="86"/>
    </location>
</feature>
<feature type="domain" description="Golvesin/Xly CBD-like" evidence="2">
    <location>
        <begin position="968"/>
        <end position="1078"/>
    </location>
</feature>
<evidence type="ECO:0000313" key="4">
    <source>
        <dbReference type="Proteomes" id="UP000031980"/>
    </source>
</evidence>
<feature type="transmembrane region" description="Helical" evidence="1">
    <location>
        <begin position="180"/>
        <end position="202"/>
    </location>
</feature>
<gene>
    <name evidence="3" type="ORF">BA92_07645</name>
</gene>
<dbReference type="Proteomes" id="UP000031980">
    <property type="component" value="Unassembled WGS sequence"/>
</dbReference>
<feature type="transmembrane region" description="Helical" evidence="1">
    <location>
        <begin position="256"/>
        <end position="279"/>
    </location>
</feature>
<sequence length="1109" mass="126554">MDLKKVKVVASYEARAICRSFLFWVLVTLTIGGITLLQWLVQGKVTAWGWSWLMHHQTFSFPLVNAYLYNIVQSFIVIFVWVNLFTREQRGGMLESLHARSVSNGEYFLGKTVGIIFVLLAVGFFSLLACCGINIWGSQAPFNPLYYLYYFLTLTVPSLIFFTGFALWMTWLTRSRVLSAILLLIFLYCSVTILPGVFHGLFDFTGSSLSNIFSVATGHVDGWHYLLHRSVYLLAGVGFTYWAIRFCKRIPNEQRTIARCCYGGIALLFIGMLLGSIYARDFMQEKSARAEFRAAFDRHAGEKSCRVSRHDITLRQTGDRITSVSDLTLQNPNKEAVSRIVLYLNPGLTVKHIEERDKPLAFTRDGQAILIERSLAAGDSVRLSVRYSGVPDGRIAYLDSDDKSYYDTRRNNNFFHLGRRHVLVSNTSLVLVPEVMWYPVTIPPVNPSLPFLSGKDYTLYRLRIVAPVQPVVLSQGKQSRQGDTLLFSPSRPLEGVTLCAGNYEHRTISLQDIKVDWYYFKENDFVTPLIQQFDGEKILKQVETNILISLGKVISFSIYAPEKEDHISDFILRRDWYTDEGGRLLLVETPLPFVSHARTWKGRSEYVQPGMVLLGERGIGMNMNAYAFFSRKNAKQEEEAIRLIRGSFLITNPFLDPSSLSNANNPFLERLNLKKARLSPSFVLNPYCCLPMFTEPAVTIVSSRYRTIDRILKQFIAKGEHYSKAANTIIIYNSDLAAHVYLQDHTLEEALQDRSIPSYVLQQMMALKTGALLDRVAVHVPQKKFYRFLRSFYTAYQGEIPLDTLCQAIRSELEFDFEQVLQAWDSQAVTNFRVQNLKNERVEQEYGSGWMARFQIWNTGEHPGFIVYSFSHEGSYHLWLQPGECKEVRLHGSSNMFTLDLGISRNLPSVMQTTETGTTRDTREGIKDISPSVFNPQNGEIIVDNEDPGFRLIFPGNNRPKFFSEKSSGGEMILTGPWQKEFRGNAHGNEYRSIYLKRAGNGSCKAEWSADIPEDGIYEILAMHPEAWSPQKAQYYTVKGEGSKSEEILLPWEKGRWASLGEFELKRGKSFVILDDRAPVEKEEEKDKRHTPLKSIVADAVKWVKIKDK</sequence>
<feature type="transmembrane region" description="Helical" evidence="1">
    <location>
        <begin position="147"/>
        <end position="168"/>
    </location>
</feature>
<dbReference type="RefSeq" id="WP_041505109.1">
    <property type="nucleotide sequence ID" value="NZ_JPIU01000038.1"/>
</dbReference>
<dbReference type="AlphaFoldDB" id="A0A0C3MEL3"/>
<evidence type="ECO:0000256" key="1">
    <source>
        <dbReference type="SAM" id="Phobius"/>
    </source>
</evidence>
<reference evidence="3 4" key="1">
    <citation type="submission" date="2014-07" db="EMBL/GenBank/DDBJ databases">
        <title>Porphyromonadaceae bacterium OUH 308042 = ATCC BAA-2681 = DSM 28342 draft genome.</title>
        <authorList>
            <person name="Sydenham T.V."/>
            <person name="Hasman H."/>
            <person name="Justensen U.S."/>
        </authorList>
    </citation>
    <scope>NUCLEOTIDE SEQUENCE [LARGE SCALE GENOMIC DNA]</scope>
    <source>
        <strain evidence="3 4">OUH 308042</strain>
    </source>
</reference>
<dbReference type="InterPro" id="IPR033803">
    <property type="entry name" value="CBD-like_Golvesin-Xly"/>
</dbReference>
<name>A0A0C3MEL3_9PORP</name>
<proteinExistence type="predicted"/>
<organism evidence="3 4">
    <name type="scientific">Sanguibacteroides justesenii</name>
    <dbReference type="NCBI Taxonomy" id="1547597"/>
    <lineage>
        <taxon>Bacteria</taxon>
        <taxon>Pseudomonadati</taxon>
        <taxon>Bacteroidota</taxon>
        <taxon>Bacteroidia</taxon>
        <taxon>Bacteroidales</taxon>
        <taxon>Porphyromonadaceae</taxon>
        <taxon>Sanguibacteroides</taxon>
    </lineage>
</organism>
<keyword evidence="4" id="KW-1185">Reference proteome</keyword>
<protein>
    <recommendedName>
        <fullName evidence="2">Golvesin/Xly CBD-like domain-containing protein</fullName>
    </recommendedName>
</protein>
<feature type="transmembrane region" description="Helical" evidence="1">
    <location>
        <begin position="222"/>
        <end position="244"/>
    </location>
</feature>
<dbReference type="Pfam" id="PF25275">
    <property type="entry name" value="Golvesin_C"/>
    <property type="match status" value="1"/>
</dbReference>
<comment type="caution">
    <text evidence="3">The sequence shown here is derived from an EMBL/GenBank/DDBJ whole genome shotgun (WGS) entry which is preliminary data.</text>
</comment>
<evidence type="ECO:0000313" key="3">
    <source>
        <dbReference type="EMBL" id="KIO44883.1"/>
    </source>
</evidence>
<accession>A0A0C3MEL3</accession>
<keyword evidence="1" id="KW-0472">Membrane</keyword>
<keyword evidence="1" id="KW-0812">Transmembrane</keyword>
<dbReference type="EMBL" id="JPIU01000038">
    <property type="protein sequence ID" value="KIO44883.1"/>
    <property type="molecule type" value="Genomic_DNA"/>
</dbReference>
<evidence type="ECO:0000259" key="2">
    <source>
        <dbReference type="Pfam" id="PF25275"/>
    </source>
</evidence>
<dbReference type="Pfam" id="PF12730">
    <property type="entry name" value="ABC2_membrane_4"/>
    <property type="match status" value="1"/>
</dbReference>
<keyword evidence="1" id="KW-1133">Transmembrane helix</keyword>
<feature type="transmembrane region" description="Helical" evidence="1">
    <location>
        <begin position="107"/>
        <end position="135"/>
    </location>
</feature>